<dbReference type="SUPFAM" id="SSF48726">
    <property type="entry name" value="Immunoglobulin"/>
    <property type="match status" value="1"/>
</dbReference>
<dbReference type="InterPro" id="IPR013106">
    <property type="entry name" value="Ig_V-set"/>
</dbReference>
<evidence type="ECO:0000313" key="3">
    <source>
        <dbReference type="EMBL" id="CAL1594785.1"/>
    </source>
</evidence>
<dbReference type="Proteomes" id="UP001497482">
    <property type="component" value="Chromosome 20"/>
</dbReference>
<dbReference type="InterPro" id="IPR036179">
    <property type="entry name" value="Ig-like_dom_sf"/>
</dbReference>
<organism evidence="3 4">
    <name type="scientific">Knipowitschia caucasica</name>
    <name type="common">Caucasian dwarf goby</name>
    <name type="synonym">Pomatoschistus caucasicus</name>
    <dbReference type="NCBI Taxonomy" id="637954"/>
    <lineage>
        <taxon>Eukaryota</taxon>
        <taxon>Metazoa</taxon>
        <taxon>Chordata</taxon>
        <taxon>Craniata</taxon>
        <taxon>Vertebrata</taxon>
        <taxon>Euteleostomi</taxon>
        <taxon>Actinopterygii</taxon>
        <taxon>Neopterygii</taxon>
        <taxon>Teleostei</taxon>
        <taxon>Neoteleostei</taxon>
        <taxon>Acanthomorphata</taxon>
        <taxon>Gobiaria</taxon>
        <taxon>Gobiiformes</taxon>
        <taxon>Gobioidei</taxon>
        <taxon>Gobiidae</taxon>
        <taxon>Gobiinae</taxon>
        <taxon>Knipowitschia</taxon>
    </lineage>
</organism>
<dbReference type="InterPro" id="IPR013783">
    <property type="entry name" value="Ig-like_fold"/>
</dbReference>
<dbReference type="EMBL" id="OZ035842">
    <property type="protein sequence ID" value="CAL1594785.1"/>
    <property type="molecule type" value="Genomic_DNA"/>
</dbReference>
<evidence type="ECO:0000259" key="2">
    <source>
        <dbReference type="Pfam" id="PF07686"/>
    </source>
</evidence>
<dbReference type="AlphaFoldDB" id="A0AAV2KXI4"/>
<feature type="signal peptide" evidence="1">
    <location>
        <begin position="1"/>
        <end position="21"/>
    </location>
</feature>
<dbReference type="Pfam" id="PF07686">
    <property type="entry name" value="V-set"/>
    <property type="match status" value="1"/>
</dbReference>
<dbReference type="Gene3D" id="2.60.40.10">
    <property type="entry name" value="Immunoglobulins"/>
    <property type="match status" value="1"/>
</dbReference>
<keyword evidence="1" id="KW-0732">Signal</keyword>
<reference evidence="3 4" key="1">
    <citation type="submission" date="2024-04" db="EMBL/GenBank/DDBJ databases">
        <authorList>
            <person name="Waldvogel A.-M."/>
            <person name="Schoenle A."/>
        </authorList>
    </citation>
    <scope>NUCLEOTIDE SEQUENCE [LARGE SCALE GENOMIC DNA]</scope>
</reference>
<sequence>MGLSRLWLLCIVFWDAPLTTALVLHTWSEGLEESVLCSWSYENLTVSRRAFCRGDCQQDMLVQTSDLGPQTHGRYSIKHQIQGSPPEDTITVTISNLTPNDSGQYGCLWEGSNRMNYQEFKVEVTDGNKMQNFPSPPTPFSSPFYNPNYTHYYNLYTTPYDDYDYYFFYYTS</sequence>
<keyword evidence="4" id="KW-1185">Reference proteome</keyword>
<evidence type="ECO:0000313" key="4">
    <source>
        <dbReference type="Proteomes" id="UP001497482"/>
    </source>
</evidence>
<name>A0AAV2KXI4_KNICA</name>
<protein>
    <recommendedName>
        <fullName evidence="2">Immunoglobulin V-set domain-containing protein</fullName>
    </recommendedName>
</protein>
<proteinExistence type="predicted"/>
<gene>
    <name evidence="3" type="ORF">KC01_LOCUS23715</name>
</gene>
<feature type="chain" id="PRO_5043573159" description="Immunoglobulin V-set domain-containing protein" evidence="1">
    <location>
        <begin position="22"/>
        <end position="172"/>
    </location>
</feature>
<accession>A0AAV2KXI4</accession>
<evidence type="ECO:0000256" key="1">
    <source>
        <dbReference type="SAM" id="SignalP"/>
    </source>
</evidence>
<feature type="domain" description="Immunoglobulin V-set" evidence="2">
    <location>
        <begin position="27"/>
        <end position="124"/>
    </location>
</feature>